<accession>A0A166FA87</accession>
<dbReference type="RefSeq" id="WP_066970451.1">
    <property type="nucleotide sequence ID" value="NZ_LWMT01000016.1"/>
</dbReference>
<dbReference type="PATRIC" id="fig|55758.3.peg.136"/>
<dbReference type="Proteomes" id="UP000077066">
    <property type="component" value="Unassembled WGS sequence"/>
</dbReference>
<keyword evidence="2" id="KW-1185">Reference proteome</keyword>
<proteinExistence type="predicted"/>
<sequence>MTLGFYGDYNEETIELPNGWSVLIEHGSNYPEEFYKGETRLKAPDRRITLYDENKKVIGVKIEENPNLLSRLNPEANKGRFVDNDEDILL</sequence>
<name>A0A166FA87_9EURY</name>
<dbReference type="STRING" id="55758.MBFIL_01180"/>
<protein>
    <submittedName>
        <fullName evidence="1">Uncharacterized protein</fullName>
    </submittedName>
</protein>
<evidence type="ECO:0000313" key="2">
    <source>
        <dbReference type="Proteomes" id="UP000077066"/>
    </source>
</evidence>
<evidence type="ECO:0000313" key="1">
    <source>
        <dbReference type="EMBL" id="KZX17460.1"/>
    </source>
</evidence>
<dbReference type="AlphaFoldDB" id="A0A166FA87"/>
<organism evidence="1 2">
    <name type="scientific">Methanobrevibacter filiformis</name>
    <dbReference type="NCBI Taxonomy" id="55758"/>
    <lineage>
        <taxon>Archaea</taxon>
        <taxon>Methanobacteriati</taxon>
        <taxon>Methanobacteriota</taxon>
        <taxon>Methanomada group</taxon>
        <taxon>Methanobacteria</taxon>
        <taxon>Methanobacteriales</taxon>
        <taxon>Methanobacteriaceae</taxon>
        <taxon>Methanobrevibacter</taxon>
    </lineage>
</organism>
<reference evidence="1 2" key="1">
    <citation type="submission" date="2016-04" db="EMBL/GenBank/DDBJ databases">
        <title>Genome sequence of Methanobrevibacter filiformis DSM 11501.</title>
        <authorList>
            <person name="Poehlein A."/>
            <person name="Seedorf H."/>
            <person name="Daniel R."/>
        </authorList>
    </citation>
    <scope>NUCLEOTIDE SEQUENCE [LARGE SCALE GENOMIC DNA]</scope>
    <source>
        <strain evidence="1 2">DSM 11501</strain>
    </source>
</reference>
<gene>
    <name evidence="1" type="ORF">MBFIL_01180</name>
</gene>
<dbReference type="EMBL" id="LWMT01000016">
    <property type="protein sequence ID" value="KZX17460.1"/>
    <property type="molecule type" value="Genomic_DNA"/>
</dbReference>
<comment type="caution">
    <text evidence="1">The sequence shown here is derived from an EMBL/GenBank/DDBJ whole genome shotgun (WGS) entry which is preliminary data.</text>
</comment>